<protein>
    <submittedName>
        <fullName evidence="5">Helix-turn-helix domain-containing protein</fullName>
    </submittedName>
</protein>
<dbReference type="InterPro" id="IPR050807">
    <property type="entry name" value="TransReg_Diox_bact_type"/>
</dbReference>
<keyword evidence="3" id="KW-0804">Transcription</keyword>
<dbReference type="CDD" id="cd00093">
    <property type="entry name" value="HTH_XRE"/>
    <property type="match status" value="1"/>
</dbReference>
<dbReference type="PANTHER" id="PTHR46797">
    <property type="entry name" value="HTH-TYPE TRANSCRIPTIONAL REGULATOR"/>
    <property type="match status" value="1"/>
</dbReference>
<feature type="domain" description="HTH cro/C1-type" evidence="4">
    <location>
        <begin position="15"/>
        <end position="69"/>
    </location>
</feature>
<dbReference type="Proteomes" id="UP001596472">
    <property type="component" value="Unassembled WGS sequence"/>
</dbReference>
<dbReference type="Pfam" id="PF01381">
    <property type="entry name" value="HTH_3"/>
    <property type="match status" value="1"/>
</dbReference>
<evidence type="ECO:0000256" key="1">
    <source>
        <dbReference type="ARBA" id="ARBA00023015"/>
    </source>
</evidence>
<name>A0ABW2L4P4_9BACT</name>
<evidence type="ECO:0000313" key="5">
    <source>
        <dbReference type="EMBL" id="MFC7337334.1"/>
    </source>
</evidence>
<evidence type="ECO:0000313" key="6">
    <source>
        <dbReference type="Proteomes" id="UP001596472"/>
    </source>
</evidence>
<dbReference type="Gene3D" id="1.10.260.40">
    <property type="entry name" value="lambda repressor-like DNA-binding domains"/>
    <property type="match status" value="1"/>
</dbReference>
<keyword evidence="6" id="KW-1185">Reference proteome</keyword>
<comment type="caution">
    <text evidence="5">The sequence shown here is derived from an EMBL/GenBank/DDBJ whole genome shotgun (WGS) entry which is preliminary data.</text>
</comment>
<evidence type="ECO:0000256" key="2">
    <source>
        <dbReference type="ARBA" id="ARBA00023125"/>
    </source>
</evidence>
<evidence type="ECO:0000259" key="4">
    <source>
        <dbReference type="PROSITE" id="PS50943"/>
    </source>
</evidence>
<dbReference type="InterPro" id="IPR010982">
    <property type="entry name" value="Lambda_DNA-bd_dom_sf"/>
</dbReference>
<dbReference type="PANTHER" id="PTHR46797:SF23">
    <property type="entry name" value="HTH-TYPE TRANSCRIPTIONAL REGULATOR SUTR"/>
    <property type="match status" value="1"/>
</dbReference>
<dbReference type="InterPro" id="IPR001387">
    <property type="entry name" value="Cro/C1-type_HTH"/>
</dbReference>
<organism evidence="5 6">
    <name type="scientific">Haloferula chungangensis</name>
    <dbReference type="NCBI Taxonomy" id="1048331"/>
    <lineage>
        <taxon>Bacteria</taxon>
        <taxon>Pseudomonadati</taxon>
        <taxon>Verrucomicrobiota</taxon>
        <taxon>Verrucomicrobiia</taxon>
        <taxon>Verrucomicrobiales</taxon>
        <taxon>Verrucomicrobiaceae</taxon>
        <taxon>Haloferula</taxon>
    </lineage>
</organism>
<evidence type="ECO:0000256" key="3">
    <source>
        <dbReference type="ARBA" id="ARBA00023163"/>
    </source>
</evidence>
<proteinExistence type="predicted"/>
<keyword evidence="1" id="KW-0805">Transcription regulation</keyword>
<sequence>MIKSDPLLRAFGKNVREARDSKRLTQEKLAEFAGLDPTYISGIERGVRNPGIRNVAKIAKALGVKTSDICKGVEA</sequence>
<gene>
    <name evidence="5" type="ORF">ACFQY0_09120</name>
</gene>
<accession>A0ABW2L4P4</accession>
<dbReference type="EMBL" id="JBHTBS010000004">
    <property type="protein sequence ID" value="MFC7337334.1"/>
    <property type="molecule type" value="Genomic_DNA"/>
</dbReference>
<dbReference type="PROSITE" id="PS50943">
    <property type="entry name" value="HTH_CROC1"/>
    <property type="match status" value="1"/>
</dbReference>
<dbReference type="SMART" id="SM00530">
    <property type="entry name" value="HTH_XRE"/>
    <property type="match status" value="1"/>
</dbReference>
<dbReference type="SUPFAM" id="SSF47413">
    <property type="entry name" value="lambda repressor-like DNA-binding domains"/>
    <property type="match status" value="1"/>
</dbReference>
<reference evidence="6" key="1">
    <citation type="journal article" date="2019" name="Int. J. Syst. Evol. Microbiol.">
        <title>The Global Catalogue of Microorganisms (GCM) 10K type strain sequencing project: providing services to taxonomists for standard genome sequencing and annotation.</title>
        <authorList>
            <consortium name="The Broad Institute Genomics Platform"/>
            <consortium name="The Broad Institute Genome Sequencing Center for Infectious Disease"/>
            <person name="Wu L."/>
            <person name="Ma J."/>
        </authorList>
    </citation>
    <scope>NUCLEOTIDE SEQUENCE [LARGE SCALE GENOMIC DNA]</scope>
    <source>
        <strain evidence="6">CGMCC 4.1467</strain>
    </source>
</reference>
<keyword evidence="2" id="KW-0238">DNA-binding</keyword>
<dbReference type="RefSeq" id="WP_379711527.1">
    <property type="nucleotide sequence ID" value="NZ_JBHTBS010000004.1"/>
</dbReference>